<dbReference type="InterPro" id="IPR051807">
    <property type="entry name" value="Sec-metab_biosynth-assoc"/>
</dbReference>
<evidence type="ECO:0000259" key="2">
    <source>
        <dbReference type="Pfam" id="PF03795"/>
    </source>
</evidence>
<feature type="domain" description="YCII-related" evidence="2">
    <location>
        <begin position="5"/>
        <end position="86"/>
    </location>
</feature>
<dbReference type="HOGENOM" id="CLU_110355_5_1_3"/>
<accession>Q7V2A8</accession>
<name>Q7V2A8_PROMP</name>
<dbReference type="Proteomes" id="UP000001026">
    <property type="component" value="Chromosome"/>
</dbReference>
<dbReference type="PANTHER" id="PTHR33606">
    <property type="entry name" value="PROTEIN YCII"/>
    <property type="match status" value="1"/>
</dbReference>
<dbReference type="InterPro" id="IPR011008">
    <property type="entry name" value="Dimeric_a/b-barrel"/>
</dbReference>
<sequence length="90" mass="10893">MMEKFIVFGKYCDDAINKREPFRKNHLDRLGDLKDRNILITLGPTKCTKYLFGIFNANNENELRQLIEKDIYWKEGIWIDFDIYPWIQAF</sequence>
<dbReference type="EMBL" id="BX548174">
    <property type="protein sequence ID" value="CAE19033.1"/>
    <property type="molecule type" value="Genomic_DNA"/>
</dbReference>
<dbReference type="AlphaFoldDB" id="Q7V2A8"/>
<evidence type="ECO:0000313" key="4">
    <source>
        <dbReference type="Proteomes" id="UP000001026"/>
    </source>
</evidence>
<dbReference type="SUPFAM" id="SSF54909">
    <property type="entry name" value="Dimeric alpha+beta barrel"/>
    <property type="match status" value="1"/>
</dbReference>
<protein>
    <recommendedName>
        <fullName evidence="2">YCII-related domain-containing protein</fullName>
    </recommendedName>
</protein>
<dbReference type="Pfam" id="PF03795">
    <property type="entry name" value="YCII"/>
    <property type="match status" value="1"/>
</dbReference>
<dbReference type="PANTHER" id="PTHR33606:SF3">
    <property type="entry name" value="PROTEIN YCII"/>
    <property type="match status" value="1"/>
</dbReference>
<dbReference type="NCBIfam" id="NF009506">
    <property type="entry name" value="PRK12864.1"/>
    <property type="match status" value="1"/>
</dbReference>
<dbReference type="KEGG" id="pmm:PMM0574"/>
<reference evidence="3 4" key="1">
    <citation type="journal article" date="2003" name="Nature">
        <title>Genome divergence in two Prochlorococcus ecotypes reflects oceanic niche differentiation.</title>
        <authorList>
            <person name="Rocap G."/>
            <person name="Larimer F.W."/>
            <person name="Lamerdin J.E."/>
            <person name="Malfatti S."/>
            <person name="Chain P."/>
            <person name="Ahlgren N.A."/>
            <person name="Arellano A."/>
            <person name="Coleman M."/>
            <person name="Hauser L."/>
            <person name="Hess W.R."/>
            <person name="Johnson Z.I."/>
            <person name="Land M.L."/>
            <person name="Lindell D."/>
            <person name="Post A.F."/>
            <person name="Regala W."/>
            <person name="Shah M."/>
            <person name="Shaw S.L."/>
            <person name="Steglich C."/>
            <person name="Sullivan M.B."/>
            <person name="Ting C.S."/>
            <person name="Tolonen A."/>
            <person name="Webb E.A."/>
            <person name="Zinser E.R."/>
            <person name="Chisholm S.W."/>
        </authorList>
    </citation>
    <scope>NUCLEOTIDE SEQUENCE [LARGE SCALE GENOMIC DNA]</scope>
    <source>
        <strain evidence="4">CCMP1986 / NIES-2087 / MED4</strain>
    </source>
</reference>
<dbReference type="Gene3D" id="3.30.70.1060">
    <property type="entry name" value="Dimeric alpha+beta barrel"/>
    <property type="match status" value="1"/>
</dbReference>
<evidence type="ECO:0000313" key="3">
    <source>
        <dbReference type="EMBL" id="CAE19033.1"/>
    </source>
</evidence>
<proteinExistence type="inferred from homology"/>
<comment type="similarity">
    <text evidence="1">Belongs to the YciI family.</text>
</comment>
<gene>
    <name evidence="3" type="ordered locus">PMM0574</name>
</gene>
<organism evidence="3 4">
    <name type="scientific">Prochlorococcus marinus subsp. pastoris (strain CCMP1986 / NIES-2087 / MED4)</name>
    <dbReference type="NCBI Taxonomy" id="59919"/>
    <lineage>
        <taxon>Bacteria</taxon>
        <taxon>Bacillati</taxon>
        <taxon>Cyanobacteriota</taxon>
        <taxon>Cyanophyceae</taxon>
        <taxon>Synechococcales</taxon>
        <taxon>Prochlorococcaceae</taxon>
        <taxon>Prochlorococcus</taxon>
    </lineage>
</organism>
<dbReference type="STRING" id="59919.PMM0574"/>
<dbReference type="eggNOG" id="COG2350">
    <property type="taxonomic scope" value="Bacteria"/>
</dbReference>
<dbReference type="InterPro" id="IPR005545">
    <property type="entry name" value="YCII"/>
</dbReference>
<evidence type="ECO:0000256" key="1">
    <source>
        <dbReference type="ARBA" id="ARBA00007689"/>
    </source>
</evidence>